<feature type="transmembrane region" description="Helical" evidence="1">
    <location>
        <begin position="30"/>
        <end position="50"/>
    </location>
</feature>
<comment type="caution">
    <text evidence="2">The sequence shown here is derived from an EMBL/GenBank/DDBJ whole genome shotgun (WGS) entry which is preliminary data.</text>
</comment>
<organism evidence="2 3">
    <name type="scientific">Candidatus Muproteobacteria bacterium RIFCSPHIGHO2_01_FULL_65_16</name>
    <dbReference type="NCBI Taxonomy" id="1817764"/>
    <lineage>
        <taxon>Bacteria</taxon>
        <taxon>Pseudomonadati</taxon>
        <taxon>Pseudomonadota</taxon>
        <taxon>Candidatus Muproteobacteria</taxon>
    </lineage>
</organism>
<gene>
    <name evidence="2" type="ORF">A2637_06730</name>
</gene>
<keyword evidence="1" id="KW-1133">Transmembrane helix</keyword>
<evidence type="ECO:0008006" key="4">
    <source>
        <dbReference type="Google" id="ProtNLM"/>
    </source>
</evidence>
<dbReference type="STRING" id="1817764.A2637_06730"/>
<accession>A0A1F6TRR9</accession>
<keyword evidence="1" id="KW-0812">Transmembrane</keyword>
<name>A0A1F6TRR9_9PROT</name>
<dbReference type="InterPro" id="IPR014717">
    <property type="entry name" value="Transl_elong_EF1B/ribsomal_bS6"/>
</dbReference>
<sequence>MIKIPLPDVRPWLANLRYCARHPYVRRGMIAAAGALAFMLLAYAGLWWGAARAHAALVEQIESRRRAVVDTMHAGEVARAFQRARRDIDAVERKLVAAVEQAVLVEKLGRLARSKNVRVVSESYEEGKALGAGYTPLIMDITLQGSYPGMREFLLGLPALPALIEVQDARIERARETAGVLKARLRLVAYRKPARGESSARP</sequence>
<keyword evidence="1" id="KW-0472">Membrane</keyword>
<evidence type="ECO:0000256" key="1">
    <source>
        <dbReference type="SAM" id="Phobius"/>
    </source>
</evidence>
<protein>
    <recommendedName>
        <fullName evidence="4">Pilus assembly protein PilO</fullName>
    </recommendedName>
</protein>
<dbReference type="Gene3D" id="3.30.70.60">
    <property type="match status" value="1"/>
</dbReference>
<evidence type="ECO:0000313" key="3">
    <source>
        <dbReference type="Proteomes" id="UP000179360"/>
    </source>
</evidence>
<dbReference type="Proteomes" id="UP000179360">
    <property type="component" value="Unassembled WGS sequence"/>
</dbReference>
<evidence type="ECO:0000313" key="2">
    <source>
        <dbReference type="EMBL" id="OGI47843.1"/>
    </source>
</evidence>
<dbReference type="AlphaFoldDB" id="A0A1F6TRR9"/>
<reference evidence="2 3" key="1">
    <citation type="journal article" date="2016" name="Nat. Commun.">
        <title>Thousands of microbial genomes shed light on interconnected biogeochemical processes in an aquifer system.</title>
        <authorList>
            <person name="Anantharaman K."/>
            <person name="Brown C.T."/>
            <person name="Hug L.A."/>
            <person name="Sharon I."/>
            <person name="Castelle C.J."/>
            <person name="Probst A.J."/>
            <person name="Thomas B.C."/>
            <person name="Singh A."/>
            <person name="Wilkins M.J."/>
            <person name="Karaoz U."/>
            <person name="Brodie E.L."/>
            <person name="Williams K.H."/>
            <person name="Hubbard S.S."/>
            <person name="Banfield J.F."/>
        </authorList>
    </citation>
    <scope>NUCLEOTIDE SEQUENCE [LARGE SCALE GENOMIC DNA]</scope>
</reference>
<dbReference type="EMBL" id="MFSY01000008">
    <property type="protein sequence ID" value="OGI47843.1"/>
    <property type="molecule type" value="Genomic_DNA"/>
</dbReference>
<proteinExistence type="predicted"/>